<organism evidence="2 3">
    <name type="scientific">Plakobranchus ocellatus</name>
    <dbReference type="NCBI Taxonomy" id="259542"/>
    <lineage>
        <taxon>Eukaryota</taxon>
        <taxon>Metazoa</taxon>
        <taxon>Spiralia</taxon>
        <taxon>Lophotrochozoa</taxon>
        <taxon>Mollusca</taxon>
        <taxon>Gastropoda</taxon>
        <taxon>Heterobranchia</taxon>
        <taxon>Euthyneura</taxon>
        <taxon>Panpulmonata</taxon>
        <taxon>Sacoglossa</taxon>
        <taxon>Placobranchoidea</taxon>
        <taxon>Plakobranchidae</taxon>
        <taxon>Plakobranchus</taxon>
    </lineage>
</organism>
<sequence length="255" mass="29837">MSQNNHTLNDNSMEEPHHKLHIHTHDPDLKFDPPKKVAEVAHVQSFTDYEKMYEQSIKEPEIFWGEIADQFFWASRPTGAFMRYNFDVRKGPISIKWMEGAKTNIAYNVLDKNIEKGLGDKIAFFWMLLPNREGNYPGDDKKITYKELFEEVCKFSNVLKQLDYIEEAHTTRLLISKIRKRQATFFGHVMRREKLENLVTTGMLEGKRSRGKQREKLIEGLTDWLKAGKSLEAIEATKDRKKWRTMIANAVKQGT</sequence>
<evidence type="ECO:0000313" key="3">
    <source>
        <dbReference type="Proteomes" id="UP000735302"/>
    </source>
</evidence>
<dbReference type="EMBL" id="BLXT01004995">
    <property type="protein sequence ID" value="GFO18919.1"/>
    <property type="molecule type" value="Genomic_DNA"/>
</dbReference>
<dbReference type="Gene3D" id="3.40.50.12780">
    <property type="entry name" value="N-terminal domain of ligase-like"/>
    <property type="match status" value="1"/>
</dbReference>
<comment type="caution">
    <text evidence="2">The sequence shown here is derived from an EMBL/GenBank/DDBJ whole genome shotgun (WGS) entry which is preliminary data.</text>
</comment>
<name>A0AAV4BFR5_9GAST</name>
<gene>
    <name evidence="2" type="ORF">PoB_004542400</name>
</gene>
<dbReference type="InterPro" id="IPR032387">
    <property type="entry name" value="ACAS_N"/>
</dbReference>
<dbReference type="PANTHER" id="PTHR24095">
    <property type="entry name" value="ACETYL-COENZYME A SYNTHETASE"/>
    <property type="match status" value="1"/>
</dbReference>
<dbReference type="SUPFAM" id="SSF56801">
    <property type="entry name" value="Acetyl-CoA synthetase-like"/>
    <property type="match status" value="1"/>
</dbReference>
<keyword evidence="3" id="KW-1185">Reference proteome</keyword>
<proteinExistence type="predicted"/>
<dbReference type="AlphaFoldDB" id="A0AAV4BFR5"/>
<dbReference type="GO" id="GO:0003987">
    <property type="term" value="F:acetate-CoA ligase activity"/>
    <property type="evidence" value="ECO:0007669"/>
    <property type="project" value="TreeGrafter"/>
</dbReference>
<dbReference type="Pfam" id="PF16177">
    <property type="entry name" value="ACAS_N"/>
    <property type="match status" value="1"/>
</dbReference>
<evidence type="ECO:0000259" key="1">
    <source>
        <dbReference type="Pfam" id="PF16177"/>
    </source>
</evidence>
<dbReference type="InterPro" id="IPR042099">
    <property type="entry name" value="ANL_N_sf"/>
</dbReference>
<protein>
    <submittedName>
        <fullName evidence="2">Acetyl-CoA synthetase</fullName>
    </submittedName>
</protein>
<reference evidence="2 3" key="1">
    <citation type="journal article" date="2021" name="Elife">
        <title>Chloroplast acquisition without the gene transfer in kleptoplastic sea slugs, Plakobranchus ocellatus.</title>
        <authorList>
            <person name="Maeda T."/>
            <person name="Takahashi S."/>
            <person name="Yoshida T."/>
            <person name="Shimamura S."/>
            <person name="Takaki Y."/>
            <person name="Nagai Y."/>
            <person name="Toyoda A."/>
            <person name="Suzuki Y."/>
            <person name="Arimoto A."/>
            <person name="Ishii H."/>
            <person name="Satoh N."/>
            <person name="Nishiyama T."/>
            <person name="Hasebe M."/>
            <person name="Maruyama T."/>
            <person name="Minagawa J."/>
            <person name="Obokata J."/>
            <person name="Shigenobu S."/>
        </authorList>
    </citation>
    <scope>NUCLEOTIDE SEQUENCE [LARGE SCALE GENOMIC DNA]</scope>
</reference>
<feature type="domain" description="Acetyl-coenzyme A synthetase N-terminal" evidence="1">
    <location>
        <begin position="49"/>
        <end position="109"/>
    </location>
</feature>
<accession>A0AAV4BFR5</accession>
<dbReference type="GO" id="GO:0006085">
    <property type="term" value="P:acetyl-CoA biosynthetic process"/>
    <property type="evidence" value="ECO:0007669"/>
    <property type="project" value="TreeGrafter"/>
</dbReference>
<evidence type="ECO:0000313" key="2">
    <source>
        <dbReference type="EMBL" id="GFO18919.1"/>
    </source>
</evidence>
<dbReference type="Proteomes" id="UP000735302">
    <property type="component" value="Unassembled WGS sequence"/>
</dbReference>
<dbReference type="PANTHER" id="PTHR24095:SF244">
    <property type="entry name" value="ACETYL-COENZYME A SYNTHETASE"/>
    <property type="match status" value="1"/>
</dbReference>